<evidence type="ECO:0000313" key="11">
    <source>
        <dbReference type="Proteomes" id="UP000013961"/>
    </source>
</evidence>
<feature type="region of interest" description="Disordered" evidence="9">
    <location>
        <begin position="24"/>
        <end position="47"/>
    </location>
</feature>
<organism evidence="10 11">
    <name type="scientific">Mycobacteroides abscessus subsp. bolletii 50594</name>
    <dbReference type="NCBI Taxonomy" id="1303024"/>
    <lineage>
        <taxon>Bacteria</taxon>
        <taxon>Bacillati</taxon>
        <taxon>Actinomycetota</taxon>
        <taxon>Actinomycetes</taxon>
        <taxon>Mycobacteriales</taxon>
        <taxon>Mycobacteriaceae</taxon>
        <taxon>Mycobacteroides</taxon>
        <taxon>Mycobacteroides abscessus</taxon>
    </lineage>
</organism>
<dbReference type="GO" id="GO:0020037">
    <property type="term" value="F:heme binding"/>
    <property type="evidence" value="ECO:0007669"/>
    <property type="project" value="InterPro"/>
</dbReference>
<dbReference type="SUPFAM" id="SSF48264">
    <property type="entry name" value="Cytochrome P450"/>
    <property type="match status" value="1"/>
</dbReference>
<evidence type="ECO:0000256" key="2">
    <source>
        <dbReference type="ARBA" id="ARBA00010617"/>
    </source>
</evidence>
<dbReference type="GO" id="GO:0016705">
    <property type="term" value="F:oxidoreductase activity, acting on paired donors, with incorporation or reduction of molecular oxygen"/>
    <property type="evidence" value="ECO:0007669"/>
    <property type="project" value="InterPro"/>
</dbReference>
<dbReference type="KEGG" id="mabb:MASS_0278"/>
<evidence type="ECO:0000256" key="4">
    <source>
        <dbReference type="ARBA" id="ARBA00022723"/>
    </source>
</evidence>
<proteinExistence type="inferred from homology"/>
<dbReference type="InterPro" id="IPR001128">
    <property type="entry name" value="Cyt_P450"/>
</dbReference>
<keyword evidence="4 8" id="KW-0479">Metal-binding</keyword>
<evidence type="ECO:0000256" key="5">
    <source>
        <dbReference type="ARBA" id="ARBA00023002"/>
    </source>
</evidence>
<dbReference type="Proteomes" id="UP000013961">
    <property type="component" value="Chromosome"/>
</dbReference>
<evidence type="ECO:0000256" key="9">
    <source>
        <dbReference type="SAM" id="MobiDB-lite"/>
    </source>
</evidence>
<dbReference type="PRINTS" id="PR00359">
    <property type="entry name" value="BP450"/>
</dbReference>
<evidence type="ECO:0000256" key="6">
    <source>
        <dbReference type="ARBA" id="ARBA00023004"/>
    </source>
</evidence>
<dbReference type="InterPro" id="IPR036396">
    <property type="entry name" value="Cyt_P450_sf"/>
</dbReference>
<dbReference type="AlphaFoldDB" id="A0AB33A506"/>
<name>A0AB33A506_9MYCO</name>
<comment type="cofactor">
    <cofactor evidence="1">
        <name>heme</name>
        <dbReference type="ChEBI" id="CHEBI:30413"/>
    </cofactor>
</comment>
<dbReference type="Pfam" id="PF00067">
    <property type="entry name" value="p450"/>
    <property type="match status" value="1"/>
</dbReference>
<dbReference type="PANTHER" id="PTHR46696">
    <property type="entry name" value="P450, PUTATIVE (EUROFUNG)-RELATED"/>
    <property type="match status" value="1"/>
</dbReference>
<keyword evidence="3 8" id="KW-0349">Heme</keyword>
<dbReference type="PRINTS" id="PR00385">
    <property type="entry name" value="P450"/>
</dbReference>
<dbReference type="PROSITE" id="PS00086">
    <property type="entry name" value="CYTOCHROME_P450"/>
    <property type="match status" value="1"/>
</dbReference>
<dbReference type="PANTHER" id="PTHR46696:SF1">
    <property type="entry name" value="CYTOCHROME P450 YJIB-RELATED"/>
    <property type="match status" value="1"/>
</dbReference>
<comment type="similarity">
    <text evidence="2 8">Belongs to the cytochrome P450 family.</text>
</comment>
<sequence>MRLLHLRALHPGLYASPVQGQGDPCLDAGHHPQRAVHHRLGRPHSRQHRGWLLPGAARRHPGPLLPLSHEAQVHLSISAHTGHMPITTDPGTLLLQVLDPANRANPYPVYGQLVEQTQAGPVHPPGMDVSVLATFADCNAVLRHPQASSDRRKSSIVQRQLAQNPNLIARPSFLGLDAPDHTRLRKLASKAFAPRVINAMAEDIQTFVDKMLDDIALRGTFNLVTEFAYPLPVAVICRMLGVPIEDEPEFGRASALLGQGLDPVYALTGQSPANMDERFQAARWMWDYFIDLIASRRRNLGDDLLSALIQVEEAGDQLTEEEIISTCTLLLIAGHETTVNLIANASLAMLRDPEQWKLLGRNADRAPLVVEETLRYDPPVHMVARVADGEMAIRDFVLPRGEWVLLMLAAAQRDPDVGPDLDVFNPDRTEIKHLAFGHGPHFCLGAPLARLETRLALSSLTARFPGARLMDEPTYKPNVTLRGLAELPVSIA</sequence>
<evidence type="ECO:0000313" key="10">
    <source>
        <dbReference type="EMBL" id="AGM26880.1"/>
    </source>
</evidence>
<feature type="compositionally biased region" description="Basic residues" evidence="9">
    <location>
        <begin position="31"/>
        <end position="47"/>
    </location>
</feature>
<protein>
    <submittedName>
        <fullName evidence="10">Cytochrome P450</fullName>
    </submittedName>
</protein>
<evidence type="ECO:0000256" key="8">
    <source>
        <dbReference type="RuleBase" id="RU000461"/>
    </source>
</evidence>
<evidence type="ECO:0000256" key="1">
    <source>
        <dbReference type="ARBA" id="ARBA00001971"/>
    </source>
</evidence>
<dbReference type="Gene3D" id="1.10.630.10">
    <property type="entry name" value="Cytochrome P450"/>
    <property type="match status" value="1"/>
</dbReference>
<keyword evidence="6 8" id="KW-0408">Iron</keyword>
<keyword evidence="7 8" id="KW-0503">Monooxygenase</keyword>
<dbReference type="GO" id="GO:0005506">
    <property type="term" value="F:iron ion binding"/>
    <property type="evidence" value="ECO:0007669"/>
    <property type="project" value="InterPro"/>
</dbReference>
<keyword evidence="5 8" id="KW-0560">Oxidoreductase</keyword>
<dbReference type="InterPro" id="IPR002397">
    <property type="entry name" value="Cyt_P450_B"/>
</dbReference>
<reference evidence="10 11" key="1">
    <citation type="journal article" date="2013" name="Genome Announc.">
        <title>Complete Genome Sequence of Mycobacterium massiliense Clinical Strain Asan 50594, Belonging to the Type II Genotype.</title>
        <authorList>
            <person name="Kim B.J."/>
            <person name="Kim B.R."/>
            <person name="Hong S.H."/>
            <person name="Seok S.H."/>
            <person name="Kook Y.H."/>
            <person name="Kim B.J."/>
        </authorList>
    </citation>
    <scope>NUCLEOTIDE SEQUENCE [LARGE SCALE GENOMIC DNA]</scope>
    <source>
        <strain evidence="10 11">50594</strain>
    </source>
</reference>
<dbReference type="CDD" id="cd20625">
    <property type="entry name" value="CYP164-like"/>
    <property type="match status" value="1"/>
</dbReference>
<dbReference type="InterPro" id="IPR017972">
    <property type="entry name" value="Cyt_P450_CS"/>
</dbReference>
<dbReference type="GO" id="GO:0004497">
    <property type="term" value="F:monooxygenase activity"/>
    <property type="evidence" value="ECO:0007669"/>
    <property type="project" value="UniProtKB-KW"/>
</dbReference>
<dbReference type="FunFam" id="1.10.630.10:FF:000018">
    <property type="entry name" value="Cytochrome P450 monooxygenase"/>
    <property type="match status" value="1"/>
</dbReference>
<evidence type="ECO:0000256" key="7">
    <source>
        <dbReference type="ARBA" id="ARBA00023033"/>
    </source>
</evidence>
<evidence type="ECO:0000256" key="3">
    <source>
        <dbReference type="ARBA" id="ARBA00022617"/>
    </source>
</evidence>
<dbReference type="EMBL" id="CP004374">
    <property type="protein sequence ID" value="AGM26880.1"/>
    <property type="molecule type" value="Genomic_DNA"/>
</dbReference>
<accession>A0AB33A506</accession>
<gene>
    <name evidence="10" type="ORF">MASS_0278</name>
</gene>